<dbReference type="AlphaFoldDB" id="A0A4S8KR12"/>
<accession>A0A4S8KR12</accession>
<organism evidence="2 3">
    <name type="scientific">Dendrothele bispora (strain CBS 962.96)</name>
    <dbReference type="NCBI Taxonomy" id="1314807"/>
    <lineage>
        <taxon>Eukaryota</taxon>
        <taxon>Fungi</taxon>
        <taxon>Dikarya</taxon>
        <taxon>Basidiomycota</taxon>
        <taxon>Agaricomycotina</taxon>
        <taxon>Agaricomycetes</taxon>
        <taxon>Agaricomycetidae</taxon>
        <taxon>Agaricales</taxon>
        <taxon>Agaricales incertae sedis</taxon>
        <taxon>Dendrothele</taxon>
    </lineage>
</organism>
<sequence>MYLLSRYRRKKYLPRRRQKTEGRDKEREERGQEQLVVQRQGKEHVIATLQLVLTPFPLVAVPQPSALSPPALSSLFSSCPLVACPFLVIMISKNEITTLKLTTRKTGSTENRYFLPGSDEEDYTWGAGDEEEGGEKRTHKEEDHWEDEDLLEVWREEDHPPTFVDYLLERYTKRPSTPPLTGDDALSNVVLRSVLLSTDKAAPDARAIPPWEGSQWY</sequence>
<evidence type="ECO:0000313" key="3">
    <source>
        <dbReference type="Proteomes" id="UP000297245"/>
    </source>
</evidence>
<protein>
    <submittedName>
        <fullName evidence="2">Uncharacterized protein</fullName>
    </submittedName>
</protein>
<name>A0A4S8KR12_DENBC</name>
<feature type="region of interest" description="Disordered" evidence="1">
    <location>
        <begin position="13"/>
        <end position="35"/>
    </location>
</feature>
<evidence type="ECO:0000256" key="1">
    <source>
        <dbReference type="SAM" id="MobiDB-lite"/>
    </source>
</evidence>
<keyword evidence="3" id="KW-1185">Reference proteome</keyword>
<feature type="compositionally biased region" description="Acidic residues" evidence="1">
    <location>
        <begin position="118"/>
        <end position="133"/>
    </location>
</feature>
<feature type="region of interest" description="Disordered" evidence="1">
    <location>
        <begin position="111"/>
        <end position="142"/>
    </location>
</feature>
<reference evidence="2 3" key="1">
    <citation type="journal article" date="2019" name="Nat. Ecol. Evol.">
        <title>Megaphylogeny resolves global patterns of mushroom evolution.</title>
        <authorList>
            <person name="Varga T."/>
            <person name="Krizsan K."/>
            <person name="Foldi C."/>
            <person name="Dima B."/>
            <person name="Sanchez-Garcia M."/>
            <person name="Sanchez-Ramirez S."/>
            <person name="Szollosi G.J."/>
            <person name="Szarkandi J.G."/>
            <person name="Papp V."/>
            <person name="Albert L."/>
            <person name="Andreopoulos W."/>
            <person name="Angelini C."/>
            <person name="Antonin V."/>
            <person name="Barry K.W."/>
            <person name="Bougher N.L."/>
            <person name="Buchanan P."/>
            <person name="Buyck B."/>
            <person name="Bense V."/>
            <person name="Catcheside P."/>
            <person name="Chovatia M."/>
            <person name="Cooper J."/>
            <person name="Damon W."/>
            <person name="Desjardin D."/>
            <person name="Finy P."/>
            <person name="Geml J."/>
            <person name="Haridas S."/>
            <person name="Hughes K."/>
            <person name="Justo A."/>
            <person name="Karasinski D."/>
            <person name="Kautmanova I."/>
            <person name="Kiss B."/>
            <person name="Kocsube S."/>
            <person name="Kotiranta H."/>
            <person name="LaButti K.M."/>
            <person name="Lechner B.E."/>
            <person name="Liimatainen K."/>
            <person name="Lipzen A."/>
            <person name="Lukacs Z."/>
            <person name="Mihaltcheva S."/>
            <person name="Morgado L.N."/>
            <person name="Niskanen T."/>
            <person name="Noordeloos M.E."/>
            <person name="Ohm R.A."/>
            <person name="Ortiz-Santana B."/>
            <person name="Ovrebo C."/>
            <person name="Racz N."/>
            <person name="Riley R."/>
            <person name="Savchenko A."/>
            <person name="Shiryaev A."/>
            <person name="Soop K."/>
            <person name="Spirin V."/>
            <person name="Szebenyi C."/>
            <person name="Tomsovsky M."/>
            <person name="Tulloss R.E."/>
            <person name="Uehling J."/>
            <person name="Grigoriev I.V."/>
            <person name="Vagvolgyi C."/>
            <person name="Papp T."/>
            <person name="Martin F.M."/>
            <person name="Miettinen O."/>
            <person name="Hibbett D.S."/>
            <person name="Nagy L.G."/>
        </authorList>
    </citation>
    <scope>NUCLEOTIDE SEQUENCE [LARGE SCALE GENOMIC DNA]</scope>
    <source>
        <strain evidence="2 3">CBS 962.96</strain>
    </source>
</reference>
<dbReference type="EMBL" id="ML180262">
    <property type="protein sequence ID" value="THU78100.1"/>
    <property type="molecule type" value="Genomic_DNA"/>
</dbReference>
<gene>
    <name evidence="2" type="ORF">K435DRAFT_811850</name>
</gene>
<proteinExistence type="predicted"/>
<feature type="compositionally biased region" description="Basic and acidic residues" evidence="1">
    <location>
        <begin position="19"/>
        <end position="32"/>
    </location>
</feature>
<dbReference type="Proteomes" id="UP000297245">
    <property type="component" value="Unassembled WGS sequence"/>
</dbReference>
<evidence type="ECO:0000313" key="2">
    <source>
        <dbReference type="EMBL" id="THU78100.1"/>
    </source>
</evidence>